<evidence type="ECO:0000256" key="6">
    <source>
        <dbReference type="ARBA" id="ARBA00022553"/>
    </source>
</evidence>
<keyword evidence="7" id="KW-0507">mRNA processing</keyword>
<dbReference type="InterPro" id="IPR011598">
    <property type="entry name" value="bHLH_dom"/>
</dbReference>
<dbReference type="GO" id="GO:0045944">
    <property type="term" value="P:positive regulation of transcription by RNA polymerase II"/>
    <property type="evidence" value="ECO:0007669"/>
    <property type="project" value="TreeGrafter"/>
</dbReference>
<keyword evidence="9" id="KW-0677">Repeat</keyword>
<feature type="compositionally biased region" description="Basic and acidic residues" evidence="22">
    <location>
        <begin position="893"/>
        <end position="909"/>
    </location>
</feature>
<evidence type="ECO:0000259" key="24">
    <source>
        <dbReference type="PROSITE" id="PS50112"/>
    </source>
</evidence>
<dbReference type="EMBL" id="NHOQ01000244">
    <property type="protein sequence ID" value="PWA31846.1"/>
    <property type="molecule type" value="Genomic_DNA"/>
</dbReference>
<proteinExistence type="inferred from homology"/>
<dbReference type="InterPro" id="IPR014920">
    <property type="entry name" value="Nuc_rcpt_coact_Ncoa-typ"/>
</dbReference>
<evidence type="ECO:0000256" key="3">
    <source>
        <dbReference type="ARBA" id="ARBA00009933"/>
    </source>
</evidence>
<dbReference type="Pfam" id="PF00076">
    <property type="entry name" value="RRM_1"/>
    <property type="match status" value="1"/>
</dbReference>
<feature type="region of interest" description="Disordered" evidence="22">
    <location>
        <begin position="811"/>
        <end position="960"/>
    </location>
</feature>
<feature type="compositionally biased region" description="Low complexity" evidence="22">
    <location>
        <begin position="1377"/>
        <end position="1391"/>
    </location>
</feature>
<dbReference type="InterPro" id="IPR032565">
    <property type="entry name" value="NCOA2/3_DUF4927"/>
</dbReference>
<dbReference type="STRING" id="33528.ENSGAFP00000019983"/>
<evidence type="ECO:0000256" key="16">
    <source>
        <dbReference type="ARBA" id="ARBA00023187"/>
    </source>
</evidence>
<evidence type="ECO:0000256" key="11">
    <source>
        <dbReference type="ARBA" id="ARBA00022884"/>
    </source>
</evidence>
<evidence type="ECO:0000256" key="4">
    <source>
        <dbReference type="ARBA" id="ARBA00013184"/>
    </source>
</evidence>
<comment type="caution">
    <text evidence="26">The sequence shown here is derived from an EMBL/GenBank/DDBJ whole genome shotgun (WGS) entry which is preliminary data.</text>
</comment>
<dbReference type="GO" id="GO:0003723">
    <property type="term" value="F:RNA binding"/>
    <property type="evidence" value="ECO:0007669"/>
    <property type="project" value="UniProtKB-UniRule"/>
</dbReference>
<dbReference type="Pfam" id="PF16665">
    <property type="entry name" value="NCOA_u2"/>
    <property type="match status" value="1"/>
</dbReference>
<feature type="region of interest" description="Disordered" evidence="22">
    <location>
        <begin position="1355"/>
        <end position="1421"/>
    </location>
</feature>
<dbReference type="Gene3D" id="3.30.70.330">
    <property type="match status" value="1"/>
</dbReference>
<feature type="compositionally biased region" description="Low complexity" evidence="22">
    <location>
        <begin position="727"/>
        <end position="758"/>
    </location>
</feature>
<dbReference type="GO" id="GO:0046983">
    <property type="term" value="F:protein dimerization activity"/>
    <property type="evidence" value="ECO:0007669"/>
    <property type="project" value="InterPro"/>
</dbReference>
<dbReference type="PANTHER" id="PTHR10684:SF3">
    <property type="entry name" value="NUCLEAR RECEPTOR COACTIVATOR 3"/>
    <property type="match status" value="1"/>
</dbReference>
<dbReference type="Pfam" id="PF00989">
    <property type="entry name" value="PAS"/>
    <property type="match status" value="1"/>
</dbReference>
<dbReference type="Pfam" id="PF08815">
    <property type="entry name" value="Nuc_rec_co-act"/>
    <property type="match status" value="1"/>
</dbReference>
<keyword evidence="10" id="KW-0221">Differentiation</keyword>
<dbReference type="GO" id="GO:0005634">
    <property type="term" value="C:nucleus"/>
    <property type="evidence" value="ECO:0007669"/>
    <property type="project" value="UniProtKB-SubCell"/>
</dbReference>
<feature type="domain" description="BHLH" evidence="25">
    <location>
        <begin position="23"/>
        <end position="80"/>
    </location>
</feature>
<dbReference type="SUPFAM" id="SSF69125">
    <property type="entry name" value="Nuclear receptor coactivator interlocking domain"/>
    <property type="match status" value="1"/>
</dbReference>
<dbReference type="Pfam" id="PF16279">
    <property type="entry name" value="DUF4927"/>
    <property type="match status" value="1"/>
</dbReference>
<evidence type="ECO:0000256" key="2">
    <source>
        <dbReference type="ARBA" id="ARBA00004496"/>
    </source>
</evidence>
<keyword evidence="16" id="KW-0508">mRNA splicing</keyword>
<dbReference type="Pfam" id="PF14598">
    <property type="entry name" value="PAS_11"/>
    <property type="match status" value="1"/>
</dbReference>
<dbReference type="EC" id="2.3.1.48" evidence="4"/>
<keyword evidence="12" id="KW-0007">Acetylation</keyword>
<feature type="compositionally biased region" description="Gly residues" evidence="22">
    <location>
        <begin position="759"/>
        <end position="769"/>
    </location>
</feature>
<dbReference type="GO" id="GO:0016922">
    <property type="term" value="F:nuclear receptor binding"/>
    <property type="evidence" value="ECO:0007669"/>
    <property type="project" value="InterPro"/>
</dbReference>
<dbReference type="InterPro" id="IPR010011">
    <property type="entry name" value="NCO_DUF1518"/>
</dbReference>
<evidence type="ECO:0000256" key="22">
    <source>
        <dbReference type="SAM" id="MobiDB-lite"/>
    </source>
</evidence>
<keyword evidence="27" id="KW-1185">Reference proteome</keyword>
<dbReference type="SUPFAM" id="SSF54928">
    <property type="entry name" value="RNA-binding domain, RBD"/>
    <property type="match status" value="1"/>
</dbReference>
<dbReference type="FunFam" id="3.30.450.20:FF:000027">
    <property type="entry name" value="Nuclear receptor coactivator 3"/>
    <property type="match status" value="1"/>
</dbReference>
<feature type="domain" description="PAS" evidence="24">
    <location>
        <begin position="115"/>
        <end position="178"/>
    </location>
</feature>
<evidence type="ECO:0000256" key="12">
    <source>
        <dbReference type="ARBA" id="ARBA00022990"/>
    </source>
</evidence>
<dbReference type="InterPro" id="IPR036638">
    <property type="entry name" value="HLH_DNA-bd_sf"/>
</dbReference>
<feature type="region of interest" description="Disordered" evidence="22">
    <location>
        <begin position="476"/>
        <end position="559"/>
    </location>
</feature>
<name>A0A315W890_GAMAF</name>
<dbReference type="InterPro" id="IPR012677">
    <property type="entry name" value="Nucleotide-bd_a/b_plait_sf"/>
</dbReference>
<evidence type="ECO:0000256" key="8">
    <source>
        <dbReference type="ARBA" id="ARBA00022679"/>
    </source>
</evidence>
<dbReference type="FunFam" id="3.30.70.330:FF:000077">
    <property type="entry name" value="RNA-binding motif protein 24"/>
    <property type="match status" value="1"/>
</dbReference>
<dbReference type="SMART" id="SM01151">
    <property type="entry name" value="DUF1518"/>
    <property type="match status" value="1"/>
</dbReference>
<dbReference type="GO" id="GO:0030154">
    <property type="term" value="P:cell differentiation"/>
    <property type="evidence" value="ECO:0007669"/>
    <property type="project" value="UniProtKB-KW"/>
</dbReference>
<evidence type="ECO:0000256" key="13">
    <source>
        <dbReference type="ARBA" id="ARBA00023015"/>
    </source>
</evidence>
<dbReference type="SUPFAM" id="SSF55785">
    <property type="entry name" value="PYP-like sensor domain (PAS domain)"/>
    <property type="match status" value="2"/>
</dbReference>
<dbReference type="CDD" id="cd00130">
    <property type="entry name" value="PAS"/>
    <property type="match status" value="1"/>
</dbReference>
<dbReference type="GO" id="GO:0008380">
    <property type="term" value="P:RNA splicing"/>
    <property type="evidence" value="ECO:0007669"/>
    <property type="project" value="UniProtKB-KW"/>
</dbReference>
<evidence type="ECO:0000256" key="10">
    <source>
        <dbReference type="ARBA" id="ARBA00022782"/>
    </source>
</evidence>
<dbReference type="Gene3D" id="3.30.450.20">
    <property type="entry name" value="PAS domain"/>
    <property type="match status" value="2"/>
</dbReference>
<dbReference type="InterPro" id="IPR056193">
    <property type="entry name" value="bHLH_NCOA1-3"/>
</dbReference>
<sequence>MSGLGDNSMEPLSSENRKRKLSTCDTPGLGCERKRREQESKYIEELAELISANLSDIDSFNVKPDKCAILKETVRQIRQIKEQGKASSNDDDVQKSDVSSTGQGVIDKDHLGPLLLQALDGFLFVVNREGSIVFVSDNVTQYLQYKQEELINTSVYNILHEEDREEFHKNLPRTNINGVSWGNEATRQKSHTFTCRMLVKFGHAHGPMEEGPGGPRYETMQCFALTQPKAMIEEGEDLQSCMICVARRVTAVERTESFNTRHELSGKLIQIDQSSLRASMRPGWEDLLRRCIQMFLQHSDGQPWSHKRHYHEAFLQGHAETPLYRFSLSDGTPVTAQTKSKLYRHPMSNEPQGFISTHLLQREPNGYRSAPGGNMMPNNMRQQGMGNANMNPQMNVNAGGGMGMGGMGGMNRGFGMSEQSHMGHMGPMGGGSVYGGNGGGGSGGGGLGSRMMQMNQMSQMNQMNQVGHMNQMSQMGPMNHPGSGMQQHPQQQHPQQQPPFQSAGGFGLSGMNSPSGSPRMGGPQQGLLMSPRNRGSPKMGANQFSPGGMHSPMSGLGGGGAAGGNTCTFSSSSLNALQAISEGVGSSLPSTLTSPSAAHKPDSSPSIHSSSQPSHQAKPGQDGSKSPAGGLGPGPGDHHLPVHHHHHHQHPQAESSAERPDSQAATAAKECGEASGEAGMAGADPPRRLPDSKGHKKLLQLLTSPTEELGISASGPTGPAGPPPPNSSGASAGSDSKEATGGMTSPSSTGVSSSSSASGGAGPAAGQGGASAAAHYTGSLQEKHKILHKLLQNGNTPDEVAKITAEATGKVTLGGQEGGEGAAGSSAAGSGPGLIADPKQEQHSPKKEKTHALLHYLLNKDDSKEQTDVKPKLEDLEGKGLPGAGGSGGPAAEHAESKIKSEPPDDLHNLESILGDLRGSSSDFYPDQTGGAGANNTGNKPQGCLDDGLHGSPVMGPGPRGPFQRTMSLDGKPLGGPGGAVRRPMLIKQENMMGSPDSFPGNMGPMNRGAGPQRSPMGSSGDWKPRSSTSPVSSAGHPSMMRPGMEYNNGKSVMSGPMVSRSNSVPGNRSMLQQQLMDMGGSSDMGMGMSPFSQQGQPSQSPSWHEPMMNMEGNRRQFGNPLDDLLVPPTTSEGQSDERALLDQLDSLLNNTDGIALEEIDRALGIPDLVSQTQGAEQQLEHFGGQDPSMLLDQKPLYGSAYPGPPAMPMQSGYGGNPMQGQGQQAGFGPMLSPMGQGGSFPGMGGMGGMGHPRANMMRPRMMNTNKPMRLQLQQRLQGQQFMNQTRQGMAMKMENPGGNPGMRPGMQPGMGGQQGFLNAQMMVQRNRDVVNLHMRRQRMMMLMQQQQQQAAAAAAAAAGGFSPPPNVTAPGGMDSPMGGPNMGQPGPQQFGYGGSYGVTQQGDPSFGPSGGSPPNAMMPGRMGPQNPMMQQHSQGGPMYPGADMKGWSQGGMGRNSSYPQQQFGPQAPLGQQQFGQQGNPGQYGGMMMNGGMPASGGGGHMGQMGMNPMVMGRMPMGPDQCSTVPCYGFSGVGVSFVRVQRRQGGAEGGMLRLEQTHRLSIGPEAERRKAPRETGGLEAPVRLNRISLQTPSEAEAWTRFMSSPLFLGQLLGVPLEIMPPTMEKDTTYTKIFVGGLPYHTSDASLRKYFETFGDIDEAVVITDKQTGKSRGYGFVTMVDRAAAERACKDPNPIIDGRKANVNLAYLGAKPRSSQTSKITAEHALFHLLVQIHNKYKRFLYNDDHLKNRQHPNKSGTDSFLFMTEEDSRFDTSQMETKQATNITW</sequence>
<evidence type="ECO:0000256" key="7">
    <source>
        <dbReference type="ARBA" id="ARBA00022664"/>
    </source>
</evidence>
<keyword evidence="13" id="KW-0805">Transcription regulation</keyword>
<dbReference type="FunFam" id="4.10.280.10:FF:000008">
    <property type="entry name" value="Nuclear receptor coactivator"/>
    <property type="match status" value="1"/>
</dbReference>
<evidence type="ECO:0000259" key="25">
    <source>
        <dbReference type="PROSITE" id="PS50888"/>
    </source>
</evidence>
<evidence type="ECO:0000256" key="18">
    <source>
        <dbReference type="ARBA" id="ARBA00023315"/>
    </source>
</evidence>
<protein>
    <recommendedName>
        <fullName evidence="20">Nuclear receptor coactivator 3</fullName>
        <ecNumber evidence="4">2.3.1.48</ecNumber>
    </recommendedName>
</protein>
<feature type="domain" description="RRM" evidence="23">
    <location>
        <begin position="1630"/>
        <end position="1707"/>
    </location>
</feature>
<feature type="compositionally biased region" description="Low complexity" evidence="22">
    <location>
        <begin position="586"/>
        <end position="616"/>
    </location>
</feature>
<evidence type="ECO:0000313" key="26">
    <source>
        <dbReference type="EMBL" id="PWA31846.1"/>
    </source>
</evidence>
<keyword evidence="6" id="KW-0597">Phosphoprotein</keyword>
<dbReference type="GO" id="GO:0006397">
    <property type="term" value="P:mRNA processing"/>
    <property type="evidence" value="ECO:0007669"/>
    <property type="project" value="UniProtKB-KW"/>
</dbReference>
<evidence type="ECO:0000256" key="20">
    <source>
        <dbReference type="ARBA" id="ARBA00067176"/>
    </source>
</evidence>
<dbReference type="PANTHER" id="PTHR10684">
    <property type="entry name" value="NUCLEAR RECEPTOR COACTIVATOR"/>
    <property type="match status" value="1"/>
</dbReference>
<dbReference type="Pfam" id="PF23172">
    <property type="entry name" value="bHLH_NCOA"/>
    <property type="match status" value="1"/>
</dbReference>
<evidence type="ECO:0000313" key="27">
    <source>
        <dbReference type="Proteomes" id="UP000250572"/>
    </source>
</evidence>
<dbReference type="SMART" id="SM00091">
    <property type="entry name" value="PAS"/>
    <property type="match status" value="1"/>
</dbReference>
<feature type="compositionally biased region" description="Gly residues" evidence="22">
    <location>
        <begin position="880"/>
        <end position="889"/>
    </location>
</feature>
<comment type="similarity">
    <text evidence="3">Belongs to the SRC/p160 nuclear receptor coactivator family.</text>
</comment>
<feature type="compositionally biased region" description="Basic and acidic residues" evidence="22">
    <location>
        <begin position="838"/>
        <end position="851"/>
    </location>
</feature>
<dbReference type="GO" id="GO:0003713">
    <property type="term" value="F:transcription coactivator activity"/>
    <property type="evidence" value="ECO:0007669"/>
    <property type="project" value="InterPro"/>
</dbReference>
<feature type="region of interest" description="Disordered" evidence="22">
    <location>
        <begin position="585"/>
        <end position="693"/>
    </location>
</feature>
<feature type="compositionally biased region" description="Basic and acidic residues" evidence="22">
    <location>
        <begin position="858"/>
        <end position="878"/>
    </location>
</feature>
<evidence type="ECO:0000256" key="15">
    <source>
        <dbReference type="ARBA" id="ARBA00023163"/>
    </source>
</evidence>
<dbReference type="FunFam" id="3.30.450.20:FF:000008">
    <property type="entry name" value="Nuclear receptor coactivator"/>
    <property type="match status" value="1"/>
</dbReference>
<dbReference type="InterPro" id="IPR009110">
    <property type="entry name" value="Nuc_rcpt_coact"/>
</dbReference>
<dbReference type="InterPro" id="IPR035965">
    <property type="entry name" value="PAS-like_dom_sf"/>
</dbReference>
<dbReference type="InterPro" id="IPR000014">
    <property type="entry name" value="PAS"/>
</dbReference>
<keyword evidence="18" id="KW-0012">Acyltransferase</keyword>
<dbReference type="InterPro" id="IPR037077">
    <property type="entry name" value="Nuc_rcpt_coact_Ncoa_int_sf"/>
</dbReference>
<keyword evidence="15" id="KW-0804">Transcription</keyword>
<evidence type="ECO:0000256" key="14">
    <source>
        <dbReference type="ARBA" id="ARBA00023159"/>
    </source>
</evidence>
<dbReference type="InterPro" id="IPR000504">
    <property type="entry name" value="RRM_dom"/>
</dbReference>
<dbReference type="InterPro" id="IPR035979">
    <property type="entry name" value="RBD_domain_sf"/>
</dbReference>
<evidence type="ECO:0000256" key="5">
    <source>
        <dbReference type="ARBA" id="ARBA00022490"/>
    </source>
</evidence>
<dbReference type="PROSITE" id="PS50888">
    <property type="entry name" value="BHLH"/>
    <property type="match status" value="1"/>
</dbReference>
<dbReference type="SUPFAM" id="SSF47459">
    <property type="entry name" value="HLH, helix-loop-helix DNA-binding domain"/>
    <property type="match status" value="1"/>
</dbReference>
<dbReference type="InterPro" id="IPR014935">
    <property type="entry name" value="SRC/p160_LXXLL"/>
</dbReference>
<feature type="region of interest" description="Disordered" evidence="22">
    <location>
        <begin position="1"/>
        <end position="37"/>
    </location>
</feature>
<evidence type="ECO:0000256" key="19">
    <source>
        <dbReference type="ARBA" id="ARBA00048017"/>
    </source>
</evidence>
<dbReference type="GO" id="GO:0032870">
    <property type="term" value="P:cellular response to hormone stimulus"/>
    <property type="evidence" value="ECO:0007669"/>
    <property type="project" value="TreeGrafter"/>
</dbReference>
<organism evidence="26 27">
    <name type="scientific">Gambusia affinis</name>
    <name type="common">Western mosquitofish</name>
    <name type="synonym">Heterandria affinis</name>
    <dbReference type="NCBI Taxonomy" id="33528"/>
    <lineage>
        <taxon>Eukaryota</taxon>
        <taxon>Metazoa</taxon>
        <taxon>Chordata</taxon>
        <taxon>Craniata</taxon>
        <taxon>Vertebrata</taxon>
        <taxon>Euteleostomi</taxon>
        <taxon>Actinopterygii</taxon>
        <taxon>Neopterygii</taxon>
        <taxon>Teleostei</taxon>
        <taxon>Neoteleostei</taxon>
        <taxon>Acanthomorphata</taxon>
        <taxon>Ovalentaria</taxon>
        <taxon>Atherinomorphae</taxon>
        <taxon>Cyprinodontiformes</taxon>
        <taxon>Poeciliidae</taxon>
        <taxon>Poeciliinae</taxon>
        <taxon>Gambusia</taxon>
    </lineage>
</organism>
<comment type="catalytic activity">
    <reaction evidence="19">
        <text>L-lysyl-[protein] + acetyl-CoA = N(6)-acetyl-L-lysyl-[protein] + CoA + H(+)</text>
        <dbReference type="Rhea" id="RHEA:45948"/>
        <dbReference type="Rhea" id="RHEA-COMP:9752"/>
        <dbReference type="Rhea" id="RHEA-COMP:10731"/>
        <dbReference type="ChEBI" id="CHEBI:15378"/>
        <dbReference type="ChEBI" id="CHEBI:29969"/>
        <dbReference type="ChEBI" id="CHEBI:57287"/>
        <dbReference type="ChEBI" id="CHEBI:57288"/>
        <dbReference type="ChEBI" id="CHEBI:61930"/>
        <dbReference type="EC" id="2.3.1.48"/>
    </reaction>
</comment>
<dbReference type="SMART" id="SM00353">
    <property type="entry name" value="HLH"/>
    <property type="match status" value="1"/>
</dbReference>
<dbReference type="InterPro" id="IPR013767">
    <property type="entry name" value="PAS_fold"/>
</dbReference>
<feature type="compositionally biased region" description="Low complexity" evidence="22">
    <location>
        <begin position="673"/>
        <end position="683"/>
    </location>
</feature>
<dbReference type="Pfam" id="PF08832">
    <property type="entry name" value="SRC-1"/>
    <property type="match status" value="1"/>
</dbReference>
<feature type="region of interest" description="Disordered" evidence="22">
    <location>
        <begin position="81"/>
        <end position="104"/>
    </location>
</feature>
<dbReference type="CDD" id="cd12384">
    <property type="entry name" value="RRM_RBM24_RBM38_like"/>
    <property type="match status" value="1"/>
</dbReference>
<dbReference type="GO" id="GO:0061733">
    <property type="term" value="F:protein-lysine-acetyltransferase activity"/>
    <property type="evidence" value="ECO:0007669"/>
    <property type="project" value="UniProtKB-EC"/>
</dbReference>
<reference evidence="26 27" key="1">
    <citation type="journal article" date="2018" name="G3 (Bethesda)">
        <title>A High-Quality Reference Genome for the Invasive Mosquitofish Gambusia affinis Using a Chicago Library.</title>
        <authorList>
            <person name="Hoffberg S.L."/>
            <person name="Troendle N.J."/>
            <person name="Glenn T.C."/>
            <person name="Mahmud O."/>
            <person name="Louha S."/>
            <person name="Chalopin D."/>
            <person name="Bennetzen J.L."/>
            <person name="Mauricio R."/>
        </authorList>
    </citation>
    <scope>NUCLEOTIDE SEQUENCE [LARGE SCALE GENOMIC DNA]</scope>
    <source>
        <strain evidence="26">NE01/NJP1002.9</strain>
        <tissue evidence="26">Muscle</tissue>
    </source>
</reference>
<feature type="region of interest" description="Disordered" evidence="22">
    <location>
        <begin position="995"/>
        <end position="1043"/>
    </location>
</feature>
<keyword evidence="14" id="KW-0010">Activator</keyword>
<dbReference type="Proteomes" id="UP000250572">
    <property type="component" value="Unassembled WGS sequence"/>
</dbReference>
<dbReference type="GO" id="GO:0005737">
    <property type="term" value="C:cytoplasm"/>
    <property type="evidence" value="ECO:0007669"/>
    <property type="project" value="UniProtKB-SubCell"/>
</dbReference>
<keyword evidence="8" id="KW-0808">Transferase</keyword>
<feature type="compositionally biased region" description="Low complexity" evidence="22">
    <location>
        <begin position="486"/>
        <end position="499"/>
    </location>
</feature>
<dbReference type="SMART" id="SM00360">
    <property type="entry name" value="RRM"/>
    <property type="match status" value="1"/>
</dbReference>
<comment type="subcellular location">
    <subcellularLocation>
        <location evidence="2">Cytoplasm</location>
    </subcellularLocation>
    <subcellularLocation>
        <location evidence="1">Nucleus</location>
    </subcellularLocation>
</comment>
<keyword evidence="5" id="KW-0963">Cytoplasm</keyword>
<keyword evidence="17" id="KW-0539">Nucleus</keyword>
<evidence type="ECO:0000256" key="1">
    <source>
        <dbReference type="ARBA" id="ARBA00004123"/>
    </source>
</evidence>
<evidence type="ECO:0000259" key="23">
    <source>
        <dbReference type="PROSITE" id="PS50102"/>
    </source>
</evidence>
<feature type="compositionally biased region" description="Basic residues" evidence="22">
    <location>
        <begin position="641"/>
        <end position="650"/>
    </location>
</feature>
<dbReference type="PROSITE" id="PS50112">
    <property type="entry name" value="PAS"/>
    <property type="match status" value="1"/>
</dbReference>
<evidence type="ECO:0000256" key="9">
    <source>
        <dbReference type="ARBA" id="ARBA00022737"/>
    </source>
</evidence>
<keyword evidence="11 21" id="KW-0694">RNA-binding</keyword>
<dbReference type="Gene3D" id="4.10.280.10">
    <property type="entry name" value="Helix-loop-helix DNA-binding domain"/>
    <property type="match status" value="1"/>
</dbReference>
<dbReference type="PROSITE" id="PS50102">
    <property type="entry name" value="RRM"/>
    <property type="match status" value="1"/>
</dbReference>
<feature type="region of interest" description="Disordered" evidence="22">
    <location>
        <begin position="708"/>
        <end position="777"/>
    </location>
</feature>
<accession>A0A315W890</accession>
<dbReference type="Gene3D" id="6.10.140.410">
    <property type="match status" value="1"/>
</dbReference>
<gene>
    <name evidence="26" type="ORF">CCH79_00006607</name>
</gene>
<evidence type="ECO:0000256" key="21">
    <source>
        <dbReference type="PROSITE-ProRule" id="PRU00176"/>
    </source>
</evidence>
<evidence type="ECO:0000256" key="17">
    <source>
        <dbReference type="ARBA" id="ARBA00023242"/>
    </source>
</evidence>
<dbReference type="InterPro" id="IPR017426">
    <property type="entry name" value="Nuclear_rcpt_coactivator"/>
</dbReference>